<protein>
    <submittedName>
        <fullName evidence="4">Ribosome associated Trigger factor, Chaperone</fullName>
    </submittedName>
</protein>
<dbReference type="InterPro" id="IPR027304">
    <property type="entry name" value="Trigger_fact/SurA_dom_sf"/>
</dbReference>
<evidence type="ECO:0000256" key="1">
    <source>
        <dbReference type="ARBA" id="ARBA00023110"/>
    </source>
</evidence>
<evidence type="ECO:0000256" key="2">
    <source>
        <dbReference type="ARBA" id="ARBA00023235"/>
    </source>
</evidence>
<reference evidence="4" key="2">
    <citation type="journal article" date="2011" name="Microb. Ecol.">
        <title>Taxonomic and Functional Metagenomic Profiling of the Microbial Community in the Anoxic Sediment of a Sub-saline Shallow Lake (Laguna de Carrizo, Central Spain).</title>
        <authorList>
            <person name="Ferrer M."/>
            <person name="Guazzaroni M.E."/>
            <person name="Richter M."/>
            <person name="Garcia-Salamanca A."/>
            <person name="Yarza P."/>
            <person name="Suarez-Suarez A."/>
            <person name="Solano J."/>
            <person name="Alcaide M."/>
            <person name="van Dillewijn P."/>
            <person name="Molina-Henares M.A."/>
            <person name="Lopez-Cortes N."/>
            <person name="Al-Ramahi Y."/>
            <person name="Guerrero C."/>
            <person name="Acosta A."/>
            <person name="de Eugenio L.I."/>
            <person name="Martinez V."/>
            <person name="Marques S."/>
            <person name="Rojo F."/>
            <person name="Santero E."/>
            <person name="Genilloud O."/>
            <person name="Perez-Perez J."/>
            <person name="Rossello-Mora R."/>
            <person name="Ramos J.L."/>
        </authorList>
    </citation>
    <scope>NUCLEOTIDE SEQUENCE</scope>
</reference>
<evidence type="ECO:0000313" key="4">
    <source>
        <dbReference type="EMBL" id="EFK96576.1"/>
    </source>
</evidence>
<comment type="caution">
    <text evidence="4">The sequence shown here is derived from an EMBL/GenBank/DDBJ whole genome shotgun (WGS) entry which is preliminary data.</text>
</comment>
<dbReference type="SUPFAM" id="SSF109998">
    <property type="entry name" value="Triger factor/SurA peptide-binding domain-like"/>
    <property type="match status" value="1"/>
</dbReference>
<dbReference type="InterPro" id="IPR008880">
    <property type="entry name" value="Trigger_fac_C"/>
</dbReference>
<gene>
    <name evidence="4" type="primary">tig</name>
    <name evidence="4" type="ORF">LDC_1407</name>
</gene>
<dbReference type="Pfam" id="PF05698">
    <property type="entry name" value="Trigger_C"/>
    <property type="match status" value="1"/>
</dbReference>
<keyword evidence="2" id="KW-0413">Isomerase</keyword>
<keyword evidence="1" id="KW-0697">Rotamase</keyword>
<feature type="non-terminal residue" evidence="4">
    <location>
        <position position="1"/>
    </location>
</feature>
<feature type="domain" description="Trigger factor C-terminal" evidence="3">
    <location>
        <begin position="2"/>
        <end position="133"/>
    </location>
</feature>
<sequence>QAKVKEQVLNGLLDATPIDVPSNLVAMERSALMEKAVTDLKARGMKEADIKLSDAVFEHQAKRRVSLGLIMDAIVQEQKIVASEDKVRALVDEFAQSYEDPSEVVGWYYQDATRLKEAKALVLEENIVNWLLEHAQVSDESTTLEALMGNV</sequence>
<dbReference type="Gene3D" id="1.10.3120.10">
    <property type="entry name" value="Trigger factor, C-terminal domain"/>
    <property type="match status" value="1"/>
</dbReference>
<dbReference type="AlphaFoldDB" id="D9PIP9"/>
<reference evidence="4" key="1">
    <citation type="submission" date="2010-07" db="EMBL/GenBank/DDBJ databases">
        <authorList>
            <consortium name="CONSOLIDER consortium CSD2007-00005"/>
            <person name="Guazzaroni M.-E."/>
            <person name="Richter M."/>
            <person name="Garcia-Salamanca A."/>
            <person name="Yarza P."/>
            <person name="Ferrer M."/>
        </authorList>
    </citation>
    <scope>NUCLEOTIDE SEQUENCE</scope>
</reference>
<dbReference type="InterPro" id="IPR037041">
    <property type="entry name" value="Trigger_fac_C_sf"/>
</dbReference>
<name>D9PIP9_9ZZZZ</name>
<dbReference type="GO" id="GO:0015031">
    <property type="term" value="P:protein transport"/>
    <property type="evidence" value="ECO:0007669"/>
    <property type="project" value="InterPro"/>
</dbReference>
<accession>D9PIP9</accession>
<dbReference type="GO" id="GO:0006457">
    <property type="term" value="P:protein folding"/>
    <property type="evidence" value="ECO:0007669"/>
    <property type="project" value="InterPro"/>
</dbReference>
<proteinExistence type="predicted"/>
<organism evidence="4">
    <name type="scientific">sediment metagenome</name>
    <dbReference type="NCBI Taxonomy" id="749907"/>
    <lineage>
        <taxon>unclassified sequences</taxon>
        <taxon>metagenomes</taxon>
        <taxon>ecological metagenomes</taxon>
    </lineage>
</organism>
<dbReference type="GO" id="GO:0003755">
    <property type="term" value="F:peptidyl-prolyl cis-trans isomerase activity"/>
    <property type="evidence" value="ECO:0007669"/>
    <property type="project" value="UniProtKB-KW"/>
</dbReference>
<evidence type="ECO:0000259" key="3">
    <source>
        <dbReference type="Pfam" id="PF05698"/>
    </source>
</evidence>
<dbReference type="EMBL" id="ADZX01000447">
    <property type="protein sequence ID" value="EFK96576.1"/>
    <property type="molecule type" value="Genomic_DNA"/>
</dbReference>